<dbReference type="Pfam" id="PF20244">
    <property type="entry name" value="DUF6599"/>
    <property type="match status" value="1"/>
</dbReference>
<protein>
    <submittedName>
        <fullName evidence="1">Uncharacterized protein</fullName>
    </submittedName>
</protein>
<evidence type="ECO:0000313" key="1">
    <source>
        <dbReference type="EMBL" id="GAI04611.1"/>
    </source>
</evidence>
<organism evidence="1">
    <name type="scientific">marine sediment metagenome</name>
    <dbReference type="NCBI Taxonomy" id="412755"/>
    <lineage>
        <taxon>unclassified sequences</taxon>
        <taxon>metagenomes</taxon>
        <taxon>ecological metagenomes</taxon>
    </lineage>
</organism>
<dbReference type="InterPro" id="IPR046534">
    <property type="entry name" value="DUF6599"/>
</dbReference>
<dbReference type="EMBL" id="BARV01008513">
    <property type="protein sequence ID" value="GAI04611.1"/>
    <property type="molecule type" value="Genomic_DNA"/>
</dbReference>
<feature type="non-terminal residue" evidence="1">
    <location>
        <position position="1"/>
    </location>
</feature>
<reference evidence="1" key="1">
    <citation type="journal article" date="2014" name="Front. Microbiol.">
        <title>High frequency of phylogenetically diverse reductive dehalogenase-homologous genes in deep subseafloor sedimentary metagenomes.</title>
        <authorList>
            <person name="Kawai M."/>
            <person name="Futagami T."/>
            <person name="Toyoda A."/>
            <person name="Takaki Y."/>
            <person name="Nishi S."/>
            <person name="Hori S."/>
            <person name="Arai W."/>
            <person name="Tsubouchi T."/>
            <person name="Morono Y."/>
            <person name="Uchiyama I."/>
            <person name="Ito T."/>
            <person name="Fujiyama A."/>
            <person name="Inagaki F."/>
            <person name="Takami H."/>
        </authorList>
    </citation>
    <scope>NUCLEOTIDE SEQUENCE</scope>
    <source>
        <strain evidence="1">Expedition CK06-06</strain>
    </source>
</reference>
<proteinExistence type="predicted"/>
<dbReference type="AlphaFoldDB" id="X1LFJ1"/>
<name>X1LFJ1_9ZZZZ</name>
<sequence length="184" mass="21057">RSLGVPPLKLGRDAYGSGANYYIWHGQYYIQIIAIDTTYELRQVSMDLAEKLTDSLQDSGQPVWGLQALPQKNQVPQSVQYFLIDALGYSFLRNTYTAKYYKDKIEVSVFLSQQDSPESVNTIIAKLKGSWVKLADYSISICATSVIIPCYVHSDNIVMDINIPDNRLAFRNNYSKQYQTHYKY</sequence>
<accession>X1LFJ1</accession>
<comment type="caution">
    <text evidence="1">The sequence shown here is derived from an EMBL/GenBank/DDBJ whole genome shotgun (WGS) entry which is preliminary data.</text>
</comment>
<gene>
    <name evidence="1" type="ORF">S06H3_17095</name>
</gene>